<evidence type="ECO:0000259" key="5">
    <source>
        <dbReference type="Pfam" id="PF00732"/>
    </source>
</evidence>
<evidence type="ECO:0000259" key="7">
    <source>
        <dbReference type="Pfam" id="PF05199"/>
    </source>
</evidence>
<dbReference type="AlphaFoldDB" id="A0A6J6BI53"/>
<keyword evidence="2" id="KW-0285">Flavoprotein</keyword>
<comment type="similarity">
    <text evidence="1">Belongs to the GMC oxidoreductase family.</text>
</comment>
<dbReference type="Pfam" id="PF00732">
    <property type="entry name" value="GMC_oxred_N"/>
    <property type="match status" value="1"/>
</dbReference>
<dbReference type="InterPro" id="IPR006076">
    <property type="entry name" value="FAD-dep_OxRdtase"/>
</dbReference>
<protein>
    <submittedName>
        <fullName evidence="8">Unannotated protein</fullName>
    </submittedName>
</protein>
<name>A0A6J6BI53_9ZZZZ</name>
<evidence type="ECO:0000313" key="8">
    <source>
        <dbReference type="EMBL" id="CAB4538455.1"/>
    </source>
</evidence>
<proteinExistence type="inferred from homology"/>
<dbReference type="SUPFAM" id="SSF51905">
    <property type="entry name" value="FAD/NAD(P)-binding domain"/>
    <property type="match status" value="1"/>
</dbReference>
<evidence type="ECO:0000256" key="3">
    <source>
        <dbReference type="ARBA" id="ARBA00022827"/>
    </source>
</evidence>
<dbReference type="PANTHER" id="PTHR46056:SF12">
    <property type="entry name" value="LONG-CHAIN-ALCOHOL OXIDASE"/>
    <property type="match status" value="1"/>
</dbReference>
<evidence type="ECO:0000256" key="1">
    <source>
        <dbReference type="ARBA" id="ARBA00010790"/>
    </source>
</evidence>
<dbReference type="EMBL" id="CAEZSK010000050">
    <property type="protein sequence ID" value="CAB4538455.1"/>
    <property type="molecule type" value="Genomic_DNA"/>
</dbReference>
<dbReference type="Gene3D" id="3.50.50.60">
    <property type="entry name" value="FAD/NAD(P)-binding domain"/>
    <property type="match status" value="2"/>
</dbReference>
<dbReference type="InterPro" id="IPR000172">
    <property type="entry name" value="GMC_OxRdtase_N"/>
</dbReference>
<dbReference type="GO" id="GO:0050660">
    <property type="term" value="F:flavin adenine dinucleotide binding"/>
    <property type="evidence" value="ECO:0007669"/>
    <property type="project" value="InterPro"/>
</dbReference>
<dbReference type="GO" id="GO:0016614">
    <property type="term" value="F:oxidoreductase activity, acting on CH-OH group of donors"/>
    <property type="evidence" value="ECO:0007669"/>
    <property type="project" value="InterPro"/>
</dbReference>
<evidence type="ECO:0000256" key="4">
    <source>
        <dbReference type="ARBA" id="ARBA00023002"/>
    </source>
</evidence>
<keyword evidence="4" id="KW-0560">Oxidoreductase</keyword>
<feature type="domain" description="FAD dependent oxidoreductase" evidence="6">
    <location>
        <begin position="10"/>
        <end position="42"/>
    </location>
</feature>
<evidence type="ECO:0000259" key="6">
    <source>
        <dbReference type="Pfam" id="PF01266"/>
    </source>
</evidence>
<reference evidence="8" key="1">
    <citation type="submission" date="2020-05" db="EMBL/GenBank/DDBJ databases">
        <authorList>
            <person name="Chiriac C."/>
            <person name="Salcher M."/>
            <person name="Ghai R."/>
            <person name="Kavagutti S V."/>
        </authorList>
    </citation>
    <scope>NUCLEOTIDE SEQUENCE</scope>
</reference>
<dbReference type="Pfam" id="PF01266">
    <property type="entry name" value="DAO"/>
    <property type="match status" value="1"/>
</dbReference>
<feature type="domain" description="Glucose-methanol-choline oxidoreductase C-terminal" evidence="7">
    <location>
        <begin position="420"/>
        <end position="485"/>
    </location>
</feature>
<dbReference type="Pfam" id="PF05199">
    <property type="entry name" value="GMC_oxred_C"/>
    <property type="match status" value="1"/>
</dbReference>
<sequence length="497" mass="54628">MATPVRLESDVVIVGSGIGGATTAYALANKGVKTLVLERGERMPREPENWSPSEIFMKTRYKPNEKWVDEKDKEFVPGVHYFVGGNSKVYGASLPRFSRYDFGEIKHQEGISPAWPFSYEDLEPFYYGAEELYRVHGDAQNIYGNDRSAPFPYPAMKHEPYVEELGKRLTKAGVHPHSNSMGIDLGPGGKCIRCKTCDGFVCKLDAKSDAEVNALNPAIATGNVTLETSVQVNRIVLSADGKTVSHLEATRNGEALEIYGKKFVISAGSVNTAALLLRSGVANSSDQVGRNFMMHNNSHIAAVDMRRKNDVTFQKTLSFTDWYLDGGKGYPLGAVQLIGKVQGIMMKSFAKRVPLPILNLVSDHSVEFVVMSEDLPHPENRVTIARNGAIKIVRKSVGMKTHMELLRRAKKVLRKTGYQAIFRQPFDISMNSHQCGTTVAGSDPSKSVVDGYCRSHDHHNLYLIDGGFFPSSAAMNPALTIAAQALRVVAESDLAKV</sequence>
<accession>A0A6J6BI53</accession>
<dbReference type="InterPro" id="IPR036188">
    <property type="entry name" value="FAD/NAD-bd_sf"/>
</dbReference>
<gene>
    <name evidence="8" type="ORF">UFOPK1419_00497</name>
</gene>
<feature type="domain" description="Glucose-methanol-choline oxidoreductase N-terminal" evidence="5">
    <location>
        <begin position="199"/>
        <end position="295"/>
    </location>
</feature>
<organism evidence="8">
    <name type="scientific">freshwater metagenome</name>
    <dbReference type="NCBI Taxonomy" id="449393"/>
    <lineage>
        <taxon>unclassified sequences</taxon>
        <taxon>metagenomes</taxon>
        <taxon>ecological metagenomes</taxon>
    </lineage>
</organism>
<evidence type="ECO:0000256" key="2">
    <source>
        <dbReference type="ARBA" id="ARBA00022630"/>
    </source>
</evidence>
<dbReference type="PANTHER" id="PTHR46056">
    <property type="entry name" value="LONG-CHAIN-ALCOHOL OXIDASE"/>
    <property type="match status" value="1"/>
</dbReference>
<dbReference type="InterPro" id="IPR007867">
    <property type="entry name" value="GMC_OxRtase_C"/>
</dbReference>
<keyword evidence="3" id="KW-0274">FAD</keyword>